<dbReference type="NCBIfam" id="TIGR01844">
    <property type="entry name" value="type_I_sec_TolC"/>
    <property type="match status" value="1"/>
</dbReference>
<organism evidence="8 9">
    <name type="scientific">Immundisolibacter cernigliae</name>
    <dbReference type="NCBI Taxonomy" id="1810504"/>
    <lineage>
        <taxon>Bacteria</taxon>
        <taxon>Pseudomonadati</taxon>
        <taxon>Pseudomonadota</taxon>
        <taxon>Gammaproteobacteria</taxon>
        <taxon>Immundisolibacterales</taxon>
        <taxon>Immundisolibacteraceae</taxon>
        <taxon>Immundisolibacter</taxon>
    </lineage>
</organism>
<evidence type="ECO:0000256" key="6">
    <source>
        <dbReference type="ARBA" id="ARBA00023136"/>
    </source>
</evidence>
<proteinExistence type="inferred from homology"/>
<name>A0A1B1YWR9_9GAMM</name>
<comment type="similarity">
    <text evidence="2">Belongs to the outer membrane factor (OMF) (TC 1.B.17) family.</text>
</comment>
<sequence length="430" mass="47308">MVGSPVIAGDLSDSIHKAIVHNPDVLVTQDDARAIEQDVREAKAGYLPRVDVYAGVGGEKSDNTSTLAATGRQGYRGLHREESGIKITQMLFDGFFTKNEVARQKATLQAASFRVLAAAEDVGLRATQTYLDVLRRQEQVALAKDNLEAHQRVYDQIRMRSERGVGRTADTDQAAGRLALARANLEAQQGNLRDAEIAYVRVVGEMPAELTAPTVPADKMPADLPGLVGEARETHPTLLSAVADIDATTAQHEQARSNDFPRFDLELGASHNDNIDGVRGADEDLIAMVRMNYNIYRGGADLARKRSTAHRITEAKNIRDRAEDQVIEEASLSWNDYLTAQTRLELLRLHADSANATRTAYLKQFNIGQRTLLDLLDTENERFVAESNYIDGKYRLMYAHYRIFGSKGQLLGTLGVTPPEFVGEESNGGS</sequence>
<dbReference type="Gene3D" id="1.20.1600.10">
    <property type="entry name" value="Outer membrane efflux proteins (OEP)"/>
    <property type="match status" value="1"/>
</dbReference>
<evidence type="ECO:0000256" key="3">
    <source>
        <dbReference type="ARBA" id="ARBA00022448"/>
    </source>
</evidence>
<dbReference type="EMBL" id="CP014671">
    <property type="protein sequence ID" value="ANX05222.1"/>
    <property type="molecule type" value="Genomic_DNA"/>
</dbReference>
<dbReference type="InParanoid" id="A0A1B1YWR9"/>
<reference evidence="9" key="1">
    <citation type="submission" date="2016-03" db="EMBL/GenBank/DDBJ databases">
        <title>Complete genome sequence of Solimmundus cernigliae, representing a novel lineage of polycyclic aromatic hydrocarbon degraders within the Gammaproteobacteria.</title>
        <authorList>
            <person name="Singleton D.R."/>
            <person name="Dickey A.N."/>
            <person name="Scholl E.H."/>
            <person name="Wright F.A."/>
            <person name="Aitken M.D."/>
        </authorList>
    </citation>
    <scope>NUCLEOTIDE SEQUENCE [LARGE SCALE GENOMIC DNA]</scope>
    <source>
        <strain evidence="9">TR3.2</strain>
    </source>
</reference>
<dbReference type="GO" id="GO:1990281">
    <property type="term" value="C:efflux pump complex"/>
    <property type="evidence" value="ECO:0007669"/>
    <property type="project" value="TreeGrafter"/>
</dbReference>
<dbReference type="Proteomes" id="UP000092952">
    <property type="component" value="Chromosome"/>
</dbReference>
<dbReference type="InterPro" id="IPR010130">
    <property type="entry name" value="T1SS_OMP_TolC"/>
</dbReference>
<evidence type="ECO:0000313" key="9">
    <source>
        <dbReference type="Proteomes" id="UP000092952"/>
    </source>
</evidence>
<evidence type="ECO:0000256" key="7">
    <source>
        <dbReference type="ARBA" id="ARBA00023237"/>
    </source>
</evidence>
<keyword evidence="5" id="KW-0812">Transmembrane</keyword>
<dbReference type="PANTHER" id="PTHR30026">
    <property type="entry name" value="OUTER MEMBRANE PROTEIN TOLC"/>
    <property type="match status" value="1"/>
</dbReference>
<dbReference type="InterPro" id="IPR003423">
    <property type="entry name" value="OMP_efflux"/>
</dbReference>
<dbReference type="InterPro" id="IPR051906">
    <property type="entry name" value="TolC-like"/>
</dbReference>
<dbReference type="PANTHER" id="PTHR30026:SF22">
    <property type="entry name" value="OUTER MEMBRANE EFFLUX PROTEIN"/>
    <property type="match status" value="1"/>
</dbReference>
<evidence type="ECO:0000313" key="8">
    <source>
        <dbReference type="EMBL" id="ANX05222.1"/>
    </source>
</evidence>
<accession>A0A1B1YWR9</accession>
<evidence type="ECO:0000256" key="1">
    <source>
        <dbReference type="ARBA" id="ARBA00004442"/>
    </source>
</evidence>
<keyword evidence="6" id="KW-0472">Membrane</keyword>
<keyword evidence="3" id="KW-0813">Transport</keyword>
<protein>
    <recommendedName>
        <fullName evidence="10">Type I secretion protein TolC</fullName>
    </recommendedName>
</protein>
<dbReference type="STRING" id="1810504.PG2T_14215"/>
<evidence type="ECO:0000256" key="5">
    <source>
        <dbReference type="ARBA" id="ARBA00022692"/>
    </source>
</evidence>
<keyword evidence="4" id="KW-1134">Transmembrane beta strand</keyword>
<evidence type="ECO:0000256" key="4">
    <source>
        <dbReference type="ARBA" id="ARBA00022452"/>
    </source>
</evidence>
<dbReference type="KEGG" id="gbi:PG2T_14215"/>
<evidence type="ECO:0008006" key="10">
    <source>
        <dbReference type="Google" id="ProtNLM"/>
    </source>
</evidence>
<keyword evidence="7" id="KW-0998">Cell outer membrane</keyword>
<keyword evidence="9" id="KW-1185">Reference proteome</keyword>
<dbReference type="Pfam" id="PF02321">
    <property type="entry name" value="OEP"/>
    <property type="match status" value="2"/>
</dbReference>
<dbReference type="GO" id="GO:0009279">
    <property type="term" value="C:cell outer membrane"/>
    <property type="evidence" value="ECO:0007669"/>
    <property type="project" value="UniProtKB-SubCell"/>
</dbReference>
<evidence type="ECO:0000256" key="2">
    <source>
        <dbReference type="ARBA" id="ARBA00007613"/>
    </source>
</evidence>
<dbReference type="SUPFAM" id="SSF56954">
    <property type="entry name" value="Outer membrane efflux proteins (OEP)"/>
    <property type="match status" value="1"/>
</dbReference>
<comment type="subcellular location">
    <subcellularLocation>
        <location evidence="1">Cell outer membrane</location>
    </subcellularLocation>
</comment>
<dbReference type="GO" id="GO:0015562">
    <property type="term" value="F:efflux transmembrane transporter activity"/>
    <property type="evidence" value="ECO:0007669"/>
    <property type="project" value="InterPro"/>
</dbReference>
<dbReference type="AlphaFoldDB" id="A0A1B1YWR9"/>
<gene>
    <name evidence="8" type="ORF">PG2T_14215</name>
</gene>
<dbReference type="GO" id="GO:0015288">
    <property type="term" value="F:porin activity"/>
    <property type="evidence" value="ECO:0007669"/>
    <property type="project" value="TreeGrafter"/>
</dbReference>